<evidence type="ECO:0000313" key="5">
    <source>
        <dbReference type="EMBL" id="MCV2873769.1"/>
    </source>
</evidence>
<evidence type="ECO:0000259" key="4">
    <source>
        <dbReference type="Pfam" id="PF10531"/>
    </source>
</evidence>
<dbReference type="Pfam" id="PF10531">
    <property type="entry name" value="SLBB"/>
    <property type="match status" value="1"/>
</dbReference>
<keyword evidence="1 2" id="KW-0732">Signal</keyword>
<feature type="chain" id="PRO_5045052817" evidence="2">
    <location>
        <begin position="21"/>
        <end position="211"/>
    </location>
</feature>
<dbReference type="EMBL" id="JAOWKZ010000004">
    <property type="protein sequence ID" value="MCV2873769.1"/>
    <property type="molecule type" value="Genomic_DNA"/>
</dbReference>
<keyword evidence="6" id="KW-1185">Reference proteome</keyword>
<feature type="signal peptide" evidence="2">
    <location>
        <begin position="1"/>
        <end position="20"/>
    </location>
</feature>
<name>A0ABT2ZRJ8_9RHOB</name>
<organism evidence="5 6">
    <name type="scientific">Albidovulum litorale</name>
    <dbReference type="NCBI Taxonomy" id="2984134"/>
    <lineage>
        <taxon>Bacteria</taxon>
        <taxon>Pseudomonadati</taxon>
        <taxon>Pseudomonadota</taxon>
        <taxon>Alphaproteobacteria</taxon>
        <taxon>Rhodobacterales</taxon>
        <taxon>Paracoccaceae</taxon>
        <taxon>Albidovulum</taxon>
    </lineage>
</organism>
<accession>A0ABT2ZRJ8</accession>
<comment type="caution">
    <text evidence="5">The sequence shown here is derived from an EMBL/GenBank/DDBJ whole genome shotgun (WGS) entry which is preliminary data.</text>
</comment>
<dbReference type="RefSeq" id="WP_263741003.1">
    <property type="nucleotide sequence ID" value="NZ_JAOWKZ010000004.1"/>
</dbReference>
<dbReference type="InterPro" id="IPR003715">
    <property type="entry name" value="Poly_export_N"/>
</dbReference>
<proteinExistence type="predicted"/>
<dbReference type="Gene3D" id="3.10.560.10">
    <property type="entry name" value="Outer membrane lipoprotein wza domain like"/>
    <property type="match status" value="1"/>
</dbReference>
<evidence type="ECO:0000259" key="3">
    <source>
        <dbReference type="Pfam" id="PF02563"/>
    </source>
</evidence>
<reference evidence="5 6" key="1">
    <citation type="submission" date="2022-10" db="EMBL/GenBank/DDBJ databases">
        <title>Defluviimonas sp. nov., isolated from ocean surface sediments.</title>
        <authorList>
            <person name="He W."/>
            <person name="Wang L."/>
            <person name="Zhang D.-F."/>
        </authorList>
    </citation>
    <scope>NUCLEOTIDE SEQUENCE [LARGE SCALE GENOMIC DNA]</scope>
    <source>
        <strain evidence="5 6">WL0050</strain>
    </source>
</reference>
<evidence type="ECO:0000313" key="6">
    <source>
        <dbReference type="Proteomes" id="UP001652564"/>
    </source>
</evidence>
<feature type="domain" description="Soluble ligand binding" evidence="4">
    <location>
        <begin position="124"/>
        <end position="174"/>
    </location>
</feature>
<dbReference type="Gene3D" id="3.30.1950.10">
    <property type="entry name" value="wza like domain"/>
    <property type="match status" value="1"/>
</dbReference>
<evidence type="ECO:0000256" key="2">
    <source>
        <dbReference type="SAM" id="SignalP"/>
    </source>
</evidence>
<dbReference type="PANTHER" id="PTHR33619:SF3">
    <property type="entry name" value="POLYSACCHARIDE EXPORT PROTEIN GFCE-RELATED"/>
    <property type="match status" value="1"/>
</dbReference>
<dbReference type="PANTHER" id="PTHR33619">
    <property type="entry name" value="POLYSACCHARIDE EXPORT PROTEIN GFCE-RELATED"/>
    <property type="match status" value="1"/>
</dbReference>
<dbReference type="Pfam" id="PF02563">
    <property type="entry name" value="Poly_export"/>
    <property type="match status" value="1"/>
</dbReference>
<feature type="domain" description="Polysaccharide export protein N-terminal" evidence="3">
    <location>
        <begin position="21"/>
        <end position="94"/>
    </location>
</feature>
<dbReference type="Proteomes" id="UP001652564">
    <property type="component" value="Unassembled WGS sequence"/>
</dbReference>
<gene>
    <name evidence="5" type="ORF">OEZ71_15830</name>
</gene>
<evidence type="ECO:0000256" key="1">
    <source>
        <dbReference type="ARBA" id="ARBA00022729"/>
    </source>
</evidence>
<dbReference type="InterPro" id="IPR019554">
    <property type="entry name" value="Soluble_ligand-bd"/>
</dbReference>
<sequence length="211" mass="22514">MFRMLLGFVLAVLMVPAAFAQSGYRIQTGDVLQMEVLEDPSLNRSLLVLPDGTVSLPLVGTVKASGRSLDSMRGAIAAALEPNFAAPPTVFLTVGQLNPVTSAVNNAAAQAAASQVRPYGTIAVYAVGEVNAPGRMDVETGTTLLQFLAESGGMTKFAATKRIQLRRADRKTGTETVYRYNYKAVQAGAKSPVIVLREGDVIVIPERRLFE</sequence>
<protein>
    <submittedName>
        <fullName evidence="5">Polysaccharide biosynthesis/export family protein</fullName>
    </submittedName>
</protein>
<dbReference type="InterPro" id="IPR049712">
    <property type="entry name" value="Poly_export"/>
</dbReference>